<evidence type="ECO:0000256" key="2">
    <source>
        <dbReference type="ARBA" id="ARBA00022980"/>
    </source>
</evidence>
<protein>
    <submittedName>
        <fullName evidence="5 6">60S acidic ribosomal protein P2</fullName>
    </submittedName>
</protein>
<keyword evidence="2 5" id="KW-0689">Ribosomal protein</keyword>
<dbReference type="Gene3D" id="1.10.10.1410">
    <property type="match status" value="1"/>
</dbReference>
<gene>
    <name evidence="5" type="ORF">SS50377_14577</name>
    <name evidence="6" type="ORF">SS50377_21525</name>
</gene>
<accession>V6LLG8</accession>
<evidence type="ECO:0000256" key="1">
    <source>
        <dbReference type="ARBA" id="ARBA00005436"/>
    </source>
</evidence>
<proteinExistence type="inferred from homology"/>
<evidence type="ECO:0000313" key="7">
    <source>
        <dbReference type="Proteomes" id="UP000018208"/>
    </source>
</evidence>
<dbReference type="Pfam" id="PF00428">
    <property type="entry name" value="Ribosomal_60s"/>
    <property type="match status" value="1"/>
</dbReference>
<dbReference type="PANTHER" id="PTHR21141:SF5">
    <property type="entry name" value="LARGE RIBOSOMAL SUBUNIT PROTEIN P2"/>
    <property type="match status" value="1"/>
</dbReference>
<reference evidence="6" key="2">
    <citation type="submission" date="2020-12" db="EMBL/GenBank/DDBJ databases">
        <title>New Spironucleus salmonicida genome in near-complete chromosomes.</title>
        <authorList>
            <person name="Xu F."/>
            <person name="Kurt Z."/>
            <person name="Jimenez-Gonzalez A."/>
            <person name="Astvaldsson A."/>
            <person name="Andersson J.O."/>
            <person name="Svard S.G."/>
        </authorList>
    </citation>
    <scope>NUCLEOTIDE SEQUENCE</scope>
    <source>
        <strain evidence="6">ATCC 50377</strain>
    </source>
</reference>
<sequence>MKNLAAYLLCTLAGKDAPTAADVSAILKSVEIEAVEADIKNVIASIAAKECPLSEIMEAGKKRMAALPSGAAAPAAAAGAASSAEEKKEKTEEEEMVGGFCMDDSSSEDESD</sequence>
<organism evidence="5">
    <name type="scientific">Spironucleus salmonicida</name>
    <dbReference type="NCBI Taxonomy" id="348837"/>
    <lineage>
        <taxon>Eukaryota</taxon>
        <taxon>Metamonada</taxon>
        <taxon>Diplomonadida</taxon>
        <taxon>Hexamitidae</taxon>
        <taxon>Hexamitinae</taxon>
        <taxon>Spironucleus</taxon>
    </lineage>
</organism>
<dbReference type="GO" id="GO:0022625">
    <property type="term" value="C:cytosolic large ribosomal subunit"/>
    <property type="evidence" value="ECO:0007669"/>
    <property type="project" value="InterPro"/>
</dbReference>
<dbReference type="PANTHER" id="PTHR21141">
    <property type="entry name" value="60S ACIDIC RIBOSOMAL PROTEIN FAMILY MEMBER"/>
    <property type="match status" value="1"/>
</dbReference>
<dbReference type="InterPro" id="IPR038716">
    <property type="entry name" value="P1/P2_N_sf"/>
</dbReference>
<dbReference type="InterPro" id="IPR027534">
    <property type="entry name" value="Ribosomal_P1/P2"/>
</dbReference>
<evidence type="ECO:0000313" key="5">
    <source>
        <dbReference type="EMBL" id="EST45505.1"/>
    </source>
</evidence>
<evidence type="ECO:0000256" key="4">
    <source>
        <dbReference type="SAM" id="MobiDB-lite"/>
    </source>
</evidence>
<dbReference type="HAMAP" id="MF_01478">
    <property type="entry name" value="Ribosomal_L12_arch"/>
    <property type="match status" value="1"/>
</dbReference>
<dbReference type="CDD" id="cd05833">
    <property type="entry name" value="Ribosomal_P2"/>
    <property type="match status" value="1"/>
</dbReference>
<keyword evidence="7" id="KW-1185">Reference proteome</keyword>
<evidence type="ECO:0000256" key="3">
    <source>
        <dbReference type="ARBA" id="ARBA00023274"/>
    </source>
</evidence>
<dbReference type="Proteomes" id="UP000018208">
    <property type="component" value="Unassembled WGS sequence"/>
</dbReference>
<dbReference type="EMBL" id="AUWU02000002">
    <property type="protein sequence ID" value="KAH0575988.1"/>
    <property type="molecule type" value="Genomic_DNA"/>
</dbReference>
<reference evidence="5 6" key="1">
    <citation type="journal article" date="2014" name="PLoS Genet.">
        <title>The Genome of Spironucleus salmonicida Highlights a Fish Pathogen Adapted to Fluctuating Environments.</title>
        <authorList>
            <person name="Xu F."/>
            <person name="Jerlstrom-Hultqvist J."/>
            <person name="Einarsson E."/>
            <person name="Astvaldsson A."/>
            <person name="Svard S.G."/>
            <person name="Andersson J.O."/>
        </authorList>
    </citation>
    <scope>NUCLEOTIDE SEQUENCE</scope>
    <source>
        <strain evidence="6">ATCC 50377</strain>
    </source>
</reference>
<dbReference type="GO" id="GO:0002182">
    <property type="term" value="P:cytoplasmic translational elongation"/>
    <property type="evidence" value="ECO:0007669"/>
    <property type="project" value="InterPro"/>
</dbReference>
<evidence type="ECO:0000313" key="6">
    <source>
        <dbReference type="EMBL" id="KAH0575988.1"/>
    </source>
</evidence>
<dbReference type="InterPro" id="IPR044076">
    <property type="entry name" value="Ribosomal_P2"/>
</dbReference>
<dbReference type="VEuPathDB" id="GiardiaDB:SS50377_21525"/>
<dbReference type="GO" id="GO:0003735">
    <property type="term" value="F:structural constituent of ribosome"/>
    <property type="evidence" value="ECO:0007669"/>
    <property type="project" value="InterPro"/>
</dbReference>
<dbReference type="OrthoDB" id="1227494at2759"/>
<dbReference type="EMBL" id="KI546094">
    <property type="protein sequence ID" value="EST45505.1"/>
    <property type="molecule type" value="Genomic_DNA"/>
</dbReference>
<dbReference type="AlphaFoldDB" id="V6LLG8"/>
<name>V6LLG8_9EUKA</name>
<comment type="similarity">
    <text evidence="1">Belongs to the eukaryotic ribosomal protein P1/P2 family.</text>
</comment>
<keyword evidence="3" id="KW-0687">Ribonucleoprotein</keyword>
<feature type="region of interest" description="Disordered" evidence="4">
    <location>
        <begin position="76"/>
        <end position="112"/>
    </location>
</feature>